<proteinExistence type="predicted"/>
<sequence>MPFPPPRAEELPDTIAVFPLPGALLLPHGRLPLNIFEPRYLAMVEDALAAGRMFGMIQPDAAGGTYAVGCLGRVCSFAETDDGRMLITLTGLARFRTREEAPPRRGYRRMRVDFSAFTQDLAPLPAEATLRPGELEAVLRPYFLAREMEVNWDAIARMPEAVLVTTLGMLCPFEVAEKQALLEAGSLPERAAMLLALVKMGMHGEGGRRPS</sequence>
<dbReference type="EMBL" id="SACL01000002">
    <property type="protein sequence ID" value="RVT97695.1"/>
    <property type="molecule type" value="Genomic_DNA"/>
</dbReference>
<dbReference type="PANTHER" id="PTHR46732:SF8">
    <property type="entry name" value="ATP-DEPENDENT PROTEASE LA (LON) DOMAIN PROTEIN"/>
    <property type="match status" value="1"/>
</dbReference>
<dbReference type="OrthoDB" id="9806457at2"/>
<dbReference type="InterPro" id="IPR046336">
    <property type="entry name" value="Lon_prtase_N_sf"/>
</dbReference>
<dbReference type="AlphaFoldDB" id="A0A437MJC4"/>
<organism evidence="2 3">
    <name type="scientific">Rhodovarius crocodyli</name>
    <dbReference type="NCBI Taxonomy" id="1979269"/>
    <lineage>
        <taxon>Bacteria</taxon>
        <taxon>Pseudomonadati</taxon>
        <taxon>Pseudomonadota</taxon>
        <taxon>Alphaproteobacteria</taxon>
        <taxon>Acetobacterales</taxon>
        <taxon>Roseomonadaceae</taxon>
        <taxon>Rhodovarius</taxon>
    </lineage>
</organism>
<dbReference type="PANTHER" id="PTHR46732">
    <property type="entry name" value="ATP-DEPENDENT PROTEASE LA (LON) DOMAIN PROTEIN"/>
    <property type="match status" value="1"/>
</dbReference>
<evidence type="ECO:0000259" key="1">
    <source>
        <dbReference type="PROSITE" id="PS51787"/>
    </source>
</evidence>
<protein>
    <submittedName>
        <fullName evidence="2">Peptidase S16</fullName>
    </submittedName>
</protein>
<dbReference type="Pfam" id="PF02190">
    <property type="entry name" value="LON_substr_bdg"/>
    <property type="match status" value="1"/>
</dbReference>
<dbReference type="InterPro" id="IPR003111">
    <property type="entry name" value="Lon_prtase_N"/>
</dbReference>
<feature type="domain" description="Lon N-terminal" evidence="1">
    <location>
        <begin position="15"/>
        <end position="202"/>
    </location>
</feature>
<comment type="caution">
    <text evidence="2">The sequence shown here is derived from an EMBL/GenBank/DDBJ whole genome shotgun (WGS) entry which is preliminary data.</text>
</comment>
<name>A0A437MJC4_9PROT</name>
<gene>
    <name evidence="2" type="ORF">EOD42_07750</name>
</gene>
<evidence type="ECO:0000313" key="2">
    <source>
        <dbReference type="EMBL" id="RVT97695.1"/>
    </source>
</evidence>
<dbReference type="Gene3D" id="2.30.130.40">
    <property type="entry name" value="LON domain-like"/>
    <property type="match status" value="1"/>
</dbReference>
<dbReference type="Proteomes" id="UP000282957">
    <property type="component" value="Unassembled WGS sequence"/>
</dbReference>
<accession>A0A437MJC4</accession>
<dbReference type="InterPro" id="IPR015947">
    <property type="entry name" value="PUA-like_sf"/>
</dbReference>
<evidence type="ECO:0000313" key="3">
    <source>
        <dbReference type="Proteomes" id="UP000282957"/>
    </source>
</evidence>
<reference evidence="2 3" key="1">
    <citation type="submission" date="2019-01" db="EMBL/GenBank/DDBJ databases">
        <authorList>
            <person name="Chen W.-M."/>
        </authorList>
    </citation>
    <scope>NUCLEOTIDE SEQUENCE [LARGE SCALE GENOMIC DNA]</scope>
    <source>
        <strain evidence="2 3">CCP-6</strain>
    </source>
</reference>
<dbReference type="PROSITE" id="PS51787">
    <property type="entry name" value="LON_N"/>
    <property type="match status" value="1"/>
</dbReference>
<dbReference type="SMART" id="SM00464">
    <property type="entry name" value="LON"/>
    <property type="match status" value="1"/>
</dbReference>
<keyword evidence="3" id="KW-1185">Reference proteome</keyword>
<dbReference type="RefSeq" id="WP_127786924.1">
    <property type="nucleotide sequence ID" value="NZ_SACL01000002.1"/>
</dbReference>
<dbReference type="SUPFAM" id="SSF88697">
    <property type="entry name" value="PUA domain-like"/>
    <property type="match status" value="1"/>
</dbReference>